<dbReference type="AlphaFoldDB" id="A0A9P8UJJ2"/>
<evidence type="ECO:0000313" key="1">
    <source>
        <dbReference type="EMBL" id="KAH6653633.1"/>
    </source>
</evidence>
<keyword evidence="2" id="KW-1185">Reference proteome</keyword>
<organism evidence="1 2">
    <name type="scientific">Truncatella angustata</name>
    <dbReference type="NCBI Taxonomy" id="152316"/>
    <lineage>
        <taxon>Eukaryota</taxon>
        <taxon>Fungi</taxon>
        <taxon>Dikarya</taxon>
        <taxon>Ascomycota</taxon>
        <taxon>Pezizomycotina</taxon>
        <taxon>Sordariomycetes</taxon>
        <taxon>Xylariomycetidae</taxon>
        <taxon>Amphisphaeriales</taxon>
        <taxon>Sporocadaceae</taxon>
        <taxon>Truncatella</taxon>
    </lineage>
</organism>
<dbReference type="GeneID" id="70132066"/>
<name>A0A9P8UJJ2_9PEZI</name>
<evidence type="ECO:0000313" key="2">
    <source>
        <dbReference type="Proteomes" id="UP000758603"/>
    </source>
</evidence>
<dbReference type="Proteomes" id="UP000758603">
    <property type="component" value="Unassembled WGS sequence"/>
</dbReference>
<feature type="non-terminal residue" evidence="1">
    <location>
        <position position="61"/>
    </location>
</feature>
<reference evidence="1" key="1">
    <citation type="journal article" date="2021" name="Nat. Commun.">
        <title>Genetic determinants of endophytism in the Arabidopsis root mycobiome.</title>
        <authorList>
            <person name="Mesny F."/>
            <person name="Miyauchi S."/>
            <person name="Thiergart T."/>
            <person name="Pickel B."/>
            <person name="Atanasova L."/>
            <person name="Karlsson M."/>
            <person name="Huettel B."/>
            <person name="Barry K.W."/>
            <person name="Haridas S."/>
            <person name="Chen C."/>
            <person name="Bauer D."/>
            <person name="Andreopoulos W."/>
            <person name="Pangilinan J."/>
            <person name="LaButti K."/>
            <person name="Riley R."/>
            <person name="Lipzen A."/>
            <person name="Clum A."/>
            <person name="Drula E."/>
            <person name="Henrissat B."/>
            <person name="Kohler A."/>
            <person name="Grigoriev I.V."/>
            <person name="Martin F.M."/>
            <person name="Hacquard S."/>
        </authorList>
    </citation>
    <scope>NUCLEOTIDE SEQUENCE</scope>
    <source>
        <strain evidence="1">MPI-SDFR-AT-0073</strain>
    </source>
</reference>
<proteinExistence type="predicted"/>
<comment type="caution">
    <text evidence="1">The sequence shown here is derived from an EMBL/GenBank/DDBJ whole genome shotgun (WGS) entry which is preliminary data.</text>
</comment>
<dbReference type="RefSeq" id="XP_045957910.1">
    <property type="nucleotide sequence ID" value="XM_046103174.1"/>
</dbReference>
<protein>
    <submittedName>
        <fullName evidence="1">Uncharacterized protein</fullName>
    </submittedName>
</protein>
<dbReference type="EMBL" id="JAGPXC010000005">
    <property type="protein sequence ID" value="KAH6653633.1"/>
    <property type="molecule type" value="Genomic_DNA"/>
</dbReference>
<sequence length="61" mass="7110">MFRETTSKKIYCRQGSSSLRKTSCSARGMCLQATKDACPCWHGCFIQSCTHVWMIQEHFRF</sequence>
<gene>
    <name evidence="1" type="ORF">BKA67DRAFT_570669</name>
</gene>
<accession>A0A9P8UJJ2</accession>